<evidence type="ECO:0000313" key="1">
    <source>
        <dbReference type="EMBL" id="KAB4183358.1"/>
    </source>
</evidence>
<evidence type="ECO:0000313" key="10">
    <source>
        <dbReference type="Proteomes" id="UP000466952"/>
    </source>
</evidence>
<evidence type="ECO:0000313" key="7">
    <source>
        <dbReference type="Proteomes" id="UP000260759"/>
    </source>
</evidence>
<evidence type="ECO:0000313" key="4">
    <source>
        <dbReference type="EMBL" id="RGN94980.1"/>
    </source>
</evidence>
<evidence type="ECO:0000313" key="8">
    <source>
        <dbReference type="Proteomes" id="UP000283601"/>
    </source>
</evidence>
<dbReference type="InterPro" id="IPR051200">
    <property type="entry name" value="Host-pathogen_enzymatic-act"/>
</dbReference>
<dbReference type="AlphaFoldDB" id="A0A139KAB2"/>
<dbReference type="EMBL" id="WCTR01000008">
    <property type="protein sequence ID" value="KAB4211836.1"/>
    <property type="molecule type" value="Genomic_DNA"/>
</dbReference>
<dbReference type="Proteomes" id="UP000487221">
    <property type="component" value="Unassembled WGS sequence"/>
</dbReference>
<evidence type="ECO:0000313" key="5">
    <source>
        <dbReference type="EMBL" id="RGQ53282.1"/>
    </source>
</evidence>
<organism evidence="1 11">
    <name type="scientific">Bacteroides uniformis</name>
    <dbReference type="NCBI Taxonomy" id="820"/>
    <lineage>
        <taxon>Bacteria</taxon>
        <taxon>Pseudomonadati</taxon>
        <taxon>Bacteroidota</taxon>
        <taxon>Bacteroidia</taxon>
        <taxon>Bacteroidales</taxon>
        <taxon>Bacteroidaceae</taxon>
        <taxon>Bacteroides</taxon>
    </lineage>
</organism>
<dbReference type="STRING" id="820.ERS852554_00430"/>
<evidence type="ECO:0000313" key="9">
    <source>
        <dbReference type="Proteomes" id="UP000283680"/>
    </source>
</evidence>
<dbReference type="PANTHER" id="PTHR47197">
    <property type="entry name" value="PROTEIN NIRF"/>
    <property type="match status" value="1"/>
</dbReference>
<evidence type="ECO:0000313" key="6">
    <source>
        <dbReference type="EMBL" id="RHE23190.1"/>
    </source>
</evidence>
<proteinExistence type="predicted"/>
<dbReference type="InterPro" id="IPR015943">
    <property type="entry name" value="WD40/YVTN_repeat-like_dom_sf"/>
</dbReference>
<dbReference type="RefSeq" id="WP_004293583.1">
    <property type="nucleotide sequence ID" value="NZ_CAXVJK010000015.1"/>
</dbReference>
<sequence>MKHLIRHIILLCGLPLLLAGCMEWDYGDAVEDFNATGAGLFITNEGNFQYGNATLSYYDPETQQVQNEVFFRANGMKLGDVAQSMCIHDNKGWVVVNNSHVIFAIDLNTFKEVGRITNLTSPRYIHFLSDEKAYVTQLWDNRIFIINPKKYEITGYIQVPDMTMESGSTEQMVQYGKYVYCNCWSYQNRIIKIDTETDQVVEELKVGIQPTSLVMDKNHKMWTITDGGYEGSPYGYEAPSLYRIDAETFTVEKQFKFKMGDWPSEVQLNGTGDKLYWINKDIWSMDVDAERVPVRPFLEYSGTIYYGLTVDPVRGDVYVADAIDYQQQGIVYRYSSEGELIDEFYVGIIPGAFCWK</sequence>
<dbReference type="Proteomes" id="UP000283601">
    <property type="component" value="Unassembled WGS sequence"/>
</dbReference>
<evidence type="ECO:0000313" key="11">
    <source>
        <dbReference type="Proteomes" id="UP000487221"/>
    </source>
</evidence>
<protein>
    <submittedName>
        <fullName evidence="3">Glutaminyl-peptide cyclotransferase</fullName>
    </submittedName>
    <submittedName>
        <fullName evidence="1">YncE family protein</fullName>
    </submittedName>
</protein>
<accession>A0A139KAB2</accession>
<reference evidence="3 12" key="3">
    <citation type="submission" date="2020-12" db="EMBL/GenBank/DDBJ databases">
        <title>Microorganisms.</title>
        <authorList>
            <person name="Matos J."/>
            <person name="Faleiro L."/>
            <person name="Duarte I."/>
        </authorList>
    </citation>
    <scope>NUCLEOTIDE SEQUENCE [LARGE SCALE GENOMIC DNA]</scope>
    <source>
        <strain evidence="3 12">PtFD3Pch2</strain>
    </source>
</reference>
<dbReference type="InterPro" id="IPR031815">
    <property type="entry name" value="DUF5074"/>
</dbReference>
<comment type="caution">
    <text evidence="1">The sequence shown here is derived from an EMBL/GenBank/DDBJ whole genome shotgun (WGS) entry which is preliminary data.</text>
</comment>
<dbReference type="EMBL" id="JAFBJK010000002">
    <property type="protein sequence ID" value="MBT8725051.1"/>
    <property type="molecule type" value="Genomic_DNA"/>
</dbReference>
<evidence type="ECO:0000313" key="3">
    <source>
        <dbReference type="EMBL" id="MBT8725051.1"/>
    </source>
</evidence>
<dbReference type="EMBL" id="QSVA01000005">
    <property type="protein sequence ID" value="RGN94980.1"/>
    <property type="molecule type" value="Genomic_DNA"/>
</dbReference>
<evidence type="ECO:0000313" key="2">
    <source>
        <dbReference type="EMBL" id="KAB4211836.1"/>
    </source>
</evidence>
<dbReference type="Proteomes" id="UP001196342">
    <property type="component" value="Unassembled WGS sequence"/>
</dbReference>
<gene>
    <name evidence="6" type="ORF">DW758_10225</name>
    <name evidence="5" type="ORF">DWY92_06290</name>
    <name evidence="4" type="ORF">DXB37_07355</name>
    <name evidence="2" type="ORF">GAP55_12730</name>
    <name evidence="1" type="ORF">GAQ44_10735</name>
    <name evidence="3" type="ORF">JQN06_02530</name>
</gene>
<keyword evidence="12" id="KW-1185">Reference proteome</keyword>
<dbReference type="GeneID" id="98672124"/>
<dbReference type="EMBL" id="QSJZ01000007">
    <property type="protein sequence ID" value="RHE23190.1"/>
    <property type="molecule type" value="Genomic_DNA"/>
</dbReference>
<dbReference type="EMBL" id="WCTY01000019">
    <property type="protein sequence ID" value="KAB4183358.1"/>
    <property type="molecule type" value="Genomic_DNA"/>
</dbReference>
<dbReference type="Proteomes" id="UP000260759">
    <property type="component" value="Unassembled WGS sequence"/>
</dbReference>
<reference evidence="7 8" key="1">
    <citation type="submission" date="2018-08" db="EMBL/GenBank/DDBJ databases">
        <title>A genome reference for cultivated species of the human gut microbiota.</title>
        <authorList>
            <person name="Zou Y."/>
            <person name="Xue W."/>
            <person name="Luo G."/>
        </authorList>
    </citation>
    <scope>NUCLEOTIDE SEQUENCE [LARGE SCALE GENOMIC DNA]</scope>
    <source>
        <strain evidence="5 9">AF28-11</strain>
        <strain evidence="6 8">AM29-12AC</strain>
        <strain evidence="4 7">OM03-4</strain>
    </source>
</reference>
<reference evidence="10 11" key="2">
    <citation type="journal article" date="2019" name="Nat. Med.">
        <title>A library of human gut bacterial isolates paired with longitudinal multiomics data enables mechanistic microbiome research.</title>
        <authorList>
            <person name="Poyet M."/>
            <person name="Groussin M."/>
            <person name="Gibbons S.M."/>
            <person name="Avila-Pacheco J."/>
            <person name="Jiang X."/>
            <person name="Kearney S.M."/>
            <person name="Perrotta A.R."/>
            <person name="Berdy B."/>
            <person name="Zhao S."/>
            <person name="Lieberman T.D."/>
            <person name="Swanson P.K."/>
            <person name="Smith M."/>
            <person name="Roesemann S."/>
            <person name="Alexander J.E."/>
            <person name="Rich S.A."/>
            <person name="Livny J."/>
            <person name="Vlamakis H."/>
            <person name="Clish C."/>
            <person name="Bullock K."/>
            <person name="Deik A."/>
            <person name="Scott J."/>
            <person name="Pierce K.A."/>
            <person name="Xavier R.J."/>
            <person name="Alm E.J."/>
        </authorList>
    </citation>
    <scope>NUCLEOTIDE SEQUENCE [LARGE SCALE GENOMIC DNA]</scope>
    <source>
        <strain evidence="2 10">BIOML-A11</strain>
        <strain evidence="1 11">BIOML-A19</strain>
    </source>
</reference>
<dbReference type="Proteomes" id="UP000466952">
    <property type="component" value="Unassembled WGS sequence"/>
</dbReference>
<evidence type="ECO:0000313" key="12">
    <source>
        <dbReference type="Proteomes" id="UP001196342"/>
    </source>
</evidence>
<dbReference type="EMBL" id="QRTH01000002">
    <property type="protein sequence ID" value="RGQ53282.1"/>
    <property type="molecule type" value="Genomic_DNA"/>
</dbReference>
<dbReference type="PROSITE" id="PS51257">
    <property type="entry name" value="PROKAR_LIPOPROTEIN"/>
    <property type="match status" value="1"/>
</dbReference>
<dbReference type="SUPFAM" id="SSF51004">
    <property type="entry name" value="C-terminal (heme d1) domain of cytochrome cd1-nitrite reductase"/>
    <property type="match status" value="1"/>
</dbReference>
<dbReference type="Gene3D" id="2.130.10.10">
    <property type="entry name" value="YVTN repeat-like/Quinoprotein amine dehydrogenase"/>
    <property type="match status" value="1"/>
</dbReference>
<dbReference type="Proteomes" id="UP000283680">
    <property type="component" value="Unassembled WGS sequence"/>
</dbReference>
<name>A0A139KAB2_BACUN</name>
<dbReference type="PANTHER" id="PTHR47197:SF3">
    <property type="entry name" value="DIHYDRO-HEME D1 DEHYDROGENASE"/>
    <property type="match status" value="1"/>
</dbReference>
<dbReference type="Pfam" id="PF16819">
    <property type="entry name" value="DUF5074"/>
    <property type="match status" value="1"/>
</dbReference>
<dbReference type="InterPro" id="IPR011048">
    <property type="entry name" value="Haem_d1_sf"/>
</dbReference>